<sequence>MKTRSPRLVIVSARAPFVRTPNGIVRAPGGLISALLPLMRRSRGTWIAAGADRDACEASELPFRVRALSLSSETRAAWYAGASNGALWPLSHGFVEVCRFRAEQARAYFEVCRAAAEVAAEHAPPGAVVWIHDYQLALVPALLRARRPDLTIGFFWHIPWPVAENLRVLPWASELVEGLLGADLVGLHVPRYVRAFRDTLDELGVAHVNEEEGIVVPRGARHARIEAWPIGIDVEGWASLGRDESVAAEAVHITSELGGGRVLLSVDRMDYAKGIVERLEAFERLLEQSSEVRERVTLVQIGVPSRETVAAYRDLRQRIEATVGRIQGRFGGPRRKPVHLFARTLDAHELAAYYLAADAAIVTPKRDGMNLVAFEYIATRPRPNGRLLLSMTAGAADVLPEAHLVNPYDEEGLGSAIGHVALAPETANDSTRMAALKARVSRLSVETWASGFLARLEQVTQEHAPAQARETRLAASVRVTRAR</sequence>
<dbReference type="PANTHER" id="PTHR10788">
    <property type="entry name" value="TREHALOSE-6-PHOSPHATE SYNTHASE"/>
    <property type="match status" value="1"/>
</dbReference>
<keyword evidence="3" id="KW-1185">Reference proteome</keyword>
<protein>
    <submittedName>
        <fullName evidence="2">Trehalose-6-phosphate synthase</fullName>
    </submittedName>
</protein>
<dbReference type="EMBL" id="SSMQ01000069">
    <property type="protein sequence ID" value="TKC98365.1"/>
    <property type="molecule type" value="Genomic_DNA"/>
</dbReference>
<dbReference type="Gene3D" id="3.40.50.2000">
    <property type="entry name" value="Glycogen Phosphorylase B"/>
    <property type="match status" value="2"/>
</dbReference>
<accession>A0A4U1IV90</accession>
<dbReference type="CDD" id="cd03788">
    <property type="entry name" value="GT20_TPS"/>
    <property type="match status" value="1"/>
</dbReference>
<dbReference type="OrthoDB" id="9815690at2"/>
<evidence type="ECO:0000313" key="2">
    <source>
        <dbReference type="EMBL" id="TKC98365.1"/>
    </source>
</evidence>
<organism evidence="2 3">
    <name type="scientific">Polyangium fumosum</name>
    <dbReference type="NCBI Taxonomy" id="889272"/>
    <lineage>
        <taxon>Bacteria</taxon>
        <taxon>Pseudomonadati</taxon>
        <taxon>Myxococcota</taxon>
        <taxon>Polyangia</taxon>
        <taxon>Polyangiales</taxon>
        <taxon>Polyangiaceae</taxon>
        <taxon>Polyangium</taxon>
    </lineage>
</organism>
<dbReference type="SUPFAM" id="SSF53756">
    <property type="entry name" value="UDP-Glycosyltransferase/glycogen phosphorylase"/>
    <property type="match status" value="1"/>
</dbReference>
<dbReference type="PANTHER" id="PTHR10788:SF106">
    <property type="entry name" value="BCDNA.GH08860"/>
    <property type="match status" value="1"/>
</dbReference>
<dbReference type="GO" id="GO:0003825">
    <property type="term" value="F:alpha,alpha-trehalose-phosphate synthase (UDP-forming) activity"/>
    <property type="evidence" value="ECO:0007669"/>
    <property type="project" value="TreeGrafter"/>
</dbReference>
<dbReference type="Proteomes" id="UP000309215">
    <property type="component" value="Unassembled WGS sequence"/>
</dbReference>
<dbReference type="RefSeq" id="WP_136934665.1">
    <property type="nucleotide sequence ID" value="NZ_SSMQ01000069.1"/>
</dbReference>
<dbReference type="Pfam" id="PF00982">
    <property type="entry name" value="Glyco_transf_20"/>
    <property type="match status" value="1"/>
</dbReference>
<gene>
    <name evidence="2" type="ORF">E8A74_41460</name>
</gene>
<dbReference type="AlphaFoldDB" id="A0A4U1IV90"/>
<evidence type="ECO:0000256" key="1">
    <source>
        <dbReference type="ARBA" id="ARBA00008799"/>
    </source>
</evidence>
<reference evidence="2 3" key="1">
    <citation type="submission" date="2019-04" db="EMBL/GenBank/DDBJ databases">
        <authorList>
            <person name="Li Y."/>
            <person name="Wang J."/>
        </authorList>
    </citation>
    <scope>NUCLEOTIDE SEQUENCE [LARGE SCALE GENOMIC DNA]</scope>
    <source>
        <strain evidence="2 3">DSM 14668</strain>
    </source>
</reference>
<dbReference type="InterPro" id="IPR001830">
    <property type="entry name" value="Glyco_trans_20"/>
</dbReference>
<dbReference type="GO" id="GO:0005992">
    <property type="term" value="P:trehalose biosynthetic process"/>
    <property type="evidence" value="ECO:0007669"/>
    <property type="project" value="InterPro"/>
</dbReference>
<comment type="caution">
    <text evidence="2">The sequence shown here is derived from an EMBL/GenBank/DDBJ whole genome shotgun (WGS) entry which is preliminary data.</text>
</comment>
<proteinExistence type="inferred from homology"/>
<comment type="similarity">
    <text evidence="1">Belongs to the glycosyltransferase 20 family.</text>
</comment>
<evidence type="ECO:0000313" key="3">
    <source>
        <dbReference type="Proteomes" id="UP000309215"/>
    </source>
</evidence>
<name>A0A4U1IV90_9BACT</name>